<protein>
    <submittedName>
        <fullName evidence="2">Uncharacterized protein</fullName>
    </submittedName>
</protein>
<sequence length="75" mass="8754">MKGSKSLNKKNNGNRDSLKTAPVKKAKKQHPFKNNLYKHFKTAYQVYKTPCNILLILIEDKKFYLANYFSKGLDM</sequence>
<gene>
    <name evidence="2" type="ORF">BpHYR1_038955</name>
</gene>
<keyword evidence="3" id="KW-1185">Reference proteome</keyword>
<organism evidence="2 3">
    <name type="scientific">Brachionus plicatilis</name>
    <name type="common">Marine rotifer</name>
    <name type="synonym">Brachionus muelleri</name>
    <dbReference type="NCBI Taxonomy" id="10195"/>
    <lineage>
        <taxon>Eukaryota</taxon>
        <taxon>Metazoa</taxon>
        <taxon>Spiralia</taxon>
        <taxon>Gnathifera</taxon>
        <taxon>Rotifera</taxon>
        <taxon>Eurotatoria</taxon>
        <taxon>Monogononta</taxon>
        <taxon>Pseudotrocha</taxon>
        <taxon>Ploima</taxon>
        <taxon>Brachionidae</taxon>
        <taxon>Brachionus</taxon>
    </lineage>
</organism>
<reference evidence="2 3" key="1">
    <citation type="journal article" date="2018" name="Sci. Rep.">
        <title>Genomic signatures of local adaptation to the degree of environmental predictability in rotifers.</title>
        <authorList>
            <person name="Franch-Gras L."/>
            <person name="Hahn C."/>
            <person name="Garcia-Roger E.M."/>
            <person name="Carmona M.J."/>
            <person name="Serra M."/>
            <person name="Gomez A."/>
        </authorList>
    </citation>
    <scope>NUCLEOTIDE SEQUENCE [LARGE SCALE GENOMIC DNA]</scope>
    <source>
        <strain evidence="2">HYR1</strain>
    </source>
</reference>
<proteinExistence type="predicted"/>
<feature type="compositionally biased region" description="Low complexity" evidence="1">
    <location>
        <begin position="1"/>
        <end position="11"/>
    </location>
</feature>
<dbReference type="AlphaFoldDB" id="A0A3M7Q9Q6"/>
<feature type="region of interest" description="Disordered" evidence="1">
    <location>
        <begin position="1"/>
        <end position="29"/>
    </location>
</feature>
<accession>A0A3M7Q9Q6</accession>
<evidence type="ECO:0000313" key="2">
    <source>
        <dbReference type="EMBL" id="RNA08187.1"/>
    </source>
</evidence>
<comment type="caution">
    <text evidence="2">The sequence shown here is derived from an EMBL/GenBank/DDBJ whole genome shotgun (WGS) entry which is preliminary data.</text>
</comment>
<evidence type="ECO:0000313" key="3">
    <source>
        <dbReference type="Proteomes" id="UP000276133"/>
    </source>
</evidence>
<dbReference type="Proteomes" id="UP000276133">
    <property type="component" value="Unassembled WGS sequence"/>
</dbReference>
<name>A0A3M7Q9Q6_BRAPC</name>
<dbReference type="EMBL" id="REGN01006824">
    <property type="protein sequence ID" value="RNA08187.1"/>
    <property type="molecule type" value="Genomic_DNA"/>
</dbReference>
<evidence type="ECO:0000256" key="1">
    <source>
        <dbReference type="SAM" id="MobiDB-lite"/>
    </source>
</evidence>